<dbReference type="GO" id="GO:0016020">
    <property type="term" value="C:membrane"/>
    <property type="evidence" value="ECO:0007669"/>
    <property type="project" value="UniProtKB-SubCell"/>
</dbReference>
<evidence type="ECO:0000256" key="6">
    <source>
        <dbReference type="SAM" id="Phobius"/>
    </source>
</evidence>
<dbReference type="PANTHER" id="PTHR32322">
    <property type="entry name" value="INNER MEMBRANE TRANSPORTER"/>
    <property type="match status" value="1"/>
</dbReference>
<dbReference type="Pfam" id="PF00892">
    <property type="entry name" value="EamA"/>
    <property type="match status" value="1"/>
</dbReference>
<dbReference type="InterPro" id="IPR050638">
    <property type="entry name" value="AA-Vitamin_Transporters"/>
</dbReference>
<dbReference type="EMBL" id="LN879502">
    <property type="protein sequence ID" value="CUI16146.1"/>
    <property type="molecule type" value="Genomic_DNA"/>
</dbReference>
<feature type="transmembrane region" description="Helical" evidence="6">
    <location>
        <begin position="289"/>
        <end position="305"/>
    </location>
</feature>
<evidence type="ECO:0000259" key="7">
    <source>
        <dbReference type="Pfam" id="PF00892"/>
    </source>
</evidence>
<dbReference type="PANTHER" id="PTHR32322:SF2">
    <property type="entry name" value="EAMA DOMAIN-CONTAINING PROTEIN"/>
    <property type="match status" value="1"/>
</dbReference>
<dbReference type="STRING" id="389348.PNK_0518"/>
<keyword evidence="4 6" id="KW-1133">Transmembrane helix</keyword>
<feature type="transmembrane region" description="Helical" evidence="6">
    <location>
        <begin position="69"/>
        <end position="87"/>
    </location>
</feature>
<dbReference type="Proteomes" id="UP000069902">
    <property type="component" value="Chromosome cPNK"/>
</dbReference>
<dbReference type="FunCoup" id="A0A0U5JBT5">
    <property type="interactions" value="2"/>
</dbReference>
<evidence type="ECO:0000313" key="8">
    <source>
        <dbReference type="EMBL" id="CUI16146.1"/>
    </source>
</evidence>
<evidence type="ECO:0000256" key="4">
    <source>
        <dbReference type="ARBA" id="ARBA00022989"/>
    </source>
</evidence>
<organism evidence="8 9">
    <name type="scientific">Candidatus Protochlamydia naegleriophila</name>
    <dbReference type="NCBI Taxonomy" id="389348"/>
    <lineage>
        <taxon>Bacteria</taxon>
        <taxon>Pseudomonadati</taxon>
        <taxon>Chlamydiota</taxon>
        <taxon>Chlamydiia</taxon>
        <taxon>Parachlamydiales</taxon>
        <taxon>Parachlamydiaceae</taxon>
        <taxon>Candidatus Protochlamydia</taxon>
    </lineage>
</organism>
<evidence type="ECO:0000313" key="9">
    <source>
        <dbReference type="Proteomes" id="UP000069902"/>
    </source>
</evidence>
<evidence type="ECO:0000256" key="1">
    <source>
        <dbReference type="ARBA" id="ARBA00004141"/>
    </source>
</evidence>
<dbReference type="InterPro" id="IPR000620">
    <property type="entry name" value="EamA_dom"/>
</dbReference>
<protein>
    <submittedName>
        <fullName evidence="8">Putative EamA-like transporter family protein</fullName>
    </submittedName>
</protein>
<evidence type="ECO:0000256" key="5">
    <source>
        <dbReference type="ARBA" id="ARBA00023136"/>
    </source>
</evidence>
<dbReference type="SUPFAM" id="SSF103481">
    <property type="entry name" value="Multidrug resistance efflux transporter EmrE"/>
    <property type="match status" value="2"/>
</dbReference>
<feature type="transmembrane region" description="Helical" evidence="6">
    <location>
        <begin position="191"/>
        <end position="210"/>
    </location>
</feature>
<dbReference type="InterPro" id="IPR037185">
    <property type="entry name" value="EmrE-like"/>
</dbReference>
<proteinExistence type="inferred from homology"/>
<dbReference type="InParanoid" id="A0A0U5JBT5"/>
<feature type="transmembrane region" description="Helical" evidence="6">
    <location>
        <begin position="38"/>
        <end position="57"/>
    </location>
</feature>
<dbReference type="AlphaFoldDB" id="A0A0U5JBT5"/>
<keyword evidence="9" id="KW-1185">Reference proteome</keyword>
<comment type="similarity">
    <text evidence="2">Belongs to the EamA transporter family.</text>
</comment>
<evidence type="ECO:0000256" key="3">
    <source>
        <dbReference type="ARBA" id="ARBA00022692"/>
    </source>
</evidence>
<feature type="domain" description="EamA" evidence="7">
    <location>
        <begin position="3"/>
        <end position="137"/>
    </location>
</feature>
<keyword evidence="5 6" id="KW-0472">Membrane</keyword>
<dbReference type="KEGG" id="pnl:PNK_0518"/>
<feature type="transmembrane region" description="Helical" evidence="6">
    <location>
        <begin position="152"/>
        <end position="171"/>
    </location>
</feature>
<feature type="transmembrane region" description="Helical" evidence="6">
    <location>
        <begin position="122"/>
        <end position="140"/>
    </location>
</feature>
<accession>A0A0U5JBT5</accession>
<feature type="transmembrane region" description="Helical" evidence="6">
    <location>
        <begin position="7"/>
        <end position="26"/>
    </location>
</feature>
<comment type="subcellular location">
    <subcellularLocation>
        <location evidence="1">Membrane</location>
        <topology evidence="1">Multi-pass membrane protein</topology>
    </subcellularLocation>
</comment>
<evidence type="ECO:0000256" key="2">
    <source>
        <dbReference type="ARBA" id="ARBA00007362"/>
    </source>
</evidence>
<feature type="transmembrane region" description="Helical" evidence="6">
    <location>
        <begin position="93"/>
        <end position="110"/>
    </location>
</feature>
<reference evidence="9" key="1">
    <citation type="submission" date="2015-09" db="EMBL/GenBank/DDBJ databases">
        <authorList>
            <person name="Bertelli C."/>
        </authorList>
    </citation>
    <scope>NUCLEOTIDE SEQUENCE [LARGE SCALE GENOMIC DNA]</scope>
    <source>
        <strain evidence="9">KNic</strain>
    </source>
</reference>
<dbReference type="RefSeq" id="WP_032125102.1">
    <property type="nucleotide sequence ID" value="NZ_LN879502.1"/>
</dbReference>
<feature type="transmembrane region" description="Helical" evidence="6">
    <location>
        <begin position="255"/>
        <end position="277"/>
    </location>
</feature>
<sequence>MSKGIALVLMACFVWGLIFVIPELLTGFSPIEVALGRYFFFGLISLCFMLVQGIKKWLAIPLSIWKQALNYALIVNVLYYFSLVLGLRYSNAAVITLLLGMSPITLAFYGNWQHKECSFKKLIFPSLLIGAGLLLVNYPAFNDSSVASPLHYLFGLGCGLLSLVAWNWYVLSNAKFLKQNPQLPSSDWATLIGAGTLVWVVLIGGVALFFADSGALRKYLVLNEALQRFLIGSFVLGFCCSWIGAYLWNRGSQDLPLSLAGQLTIFETIFGLIYVYIVQQRFPSSLETAGIAVILGGVALSMQTFRKAPNQSLATSH</sequence>
<gene>
    <name evidence="8" type="ORF">PNK_0518</name>
</gene>
<dbReference type="PATRIC" id="fig|389348.3.peg.571"/>
<feature type="transmembrane region" description="Helical" evidence="6">
    <location>
        <begin position="230"/>
        <end position="248"/>
    </location>
</feature>
<name>A0A0U5JBT5_9BACT</name>
<keyword evidence="3 6" id="KW-0812">Transmembrane</keyword>